<name>A0A7W3T3J7_9ACTN</name>
<evidence type="ECO:0000313" key="2">
    <source>
        <dbReference type="EMBL" id="MBB0230309.1"/>
    </source>
</evidence>
<dbReference type="SUPFAM" id="SSF51735">
    <property type="entry name" value="NAD(P)-binding Rossmann-fold domains"/>
    <property type="match status" value="1"/>
</dbReference>
<protein>
    <submittedName>
        <fullName evidence="2">KR domain-containing protein</fullName>
    </submittedName>
</protein>
<feature type="domain" description="Saccharopine dehydrogenase NADP binding" evidence="1">
    <location>
        <begin position="8"/>
        <end position="108"/>
    </location>
</feature>
<dbReference type="Proteomes" id="UP000530234">
    <property type="component" value="Unassembled WGS sequence"/>
</dbReference>
<dbReference type="Pfam" id="PF03435">
    <property type="entry name" value="Sacchrp_dh_NADP"/>
    <property type="match status" value="1"/>
</dbReference>
<evidence type="ECO:0000259" key="1">
    <source>
        <dbReference type="Pfam" id="PF03435"/>
    </source>
</evidence>
<evidence type="ECO:0000313" key="3">
    <source>
        <dbReference type="Proteomes" id="UP000530234"/>
    </source>
</evidence>
<dbReference type="AlphaFoldDB" id="A0A7W3T3J7"/>
<organism evidence="2 3">
    <name type="scientific">Streptomyces calidiresistens</name>
    <dbReference type="NCBI Taxonomy" id="1485586"/>
    <lineage>
        <taxon>Bacteria</taxon>
        <taxon>Bacillati</taxon>
        <taxon>Actinomycetota</taxon>
        <taxon>Actinomycetes</taxon>
        <taxon>Kitasatosporales</taxon>
        <taxon>Streptomycetaceae</taxon>
        <taxon>Streptomyces</taxon>
    </lineage>
</organism>
<gene>
    <name evidence="2" type="ORF">FOE67_12505</name>
</gene>
<sequence>MRWESAIGVLGGYGAVGAAVVRRLVAAGAGPVLVAGRDAARAEDLARRARAAGAPVGALRADLDDPDSLDAFAARCRLVVNCAGPSYRVLDTVARAALRAGADYVDAAGDDPVAARLRDVGEEHAGRVDGRVLVLSAGALPGLSGLIPRALVARAENPVRLDAHLGGVAPLTPAAAGDVLLGHGPEHGIPSAAWRGGGVRERVLPPLRDITLDAFPRPVGAFPFLSTEAVRLAGATGLEEVNWYTVFGGERLAEELALTRALEGTDTAPLVAAAAEDVARLGAWYGQEFRLWEGSVEGPHSRTAVLRAEDSYELSAFLAGVTALRVLDGSVPPGVSRAAEVLDPEATVRALAADRCAELVLS</sequence>
<reference evidence="3" key="1">
    <citation type="submission" date="2019-10" db="EMBL/GenBank/DDBJ databases">
        <title>Streptomyces sp. nov., a novel actinobacterium isolated from alkaline environment.</title>
        <authorList>
            <person name="Golinska P."/>
        </authorList>
    </citation>
    <scope>NUCLEOTIDE SEQUENCE [LARGE SCALE GENOMIC DNA]</scope>
    <source>
        <strain evidence="3">DSM 42108</strain>
    </source>
</reference>
<keyword evidence="3" id="KW-1185">Reference proteome</keyword>
<dbReference type="InterPro" id="IPR005097">
    <property type="entry name" value="Sacchrp_dh_NADP-bd"/>
</dbReference>
<dbReference type="Gene3D" id="3.40.50.720">
    <property type="entry name" value="NAD(P)-binding Rossmann-like Domain"/>
    <property type="match status" value="1"/>
</dbReference>
<proteinExistence type="predicted"/>
<dbReference type="RefSeq" id="WP_182663634.1">
    <property type="nucleotide sequence ID" value="NZ_VKHS01000258.1"/>
</dbReference>
<comment type="caution">
    <text evidence="2">The sequence shown here is derived from an EMBL/GenBank/DDBJ whole genome shotgun (WGS) entry which is preliminary data.</text>
</comment>
<dbReference type="PANTHER" id="PTHR43781">
    <property type="entry name" value="SACCHAROPINE DEHYDROGENASE"/>
    <property type="match status" value="1"/>
</dbReference>
<dbReference type="EMBL" id="VKHS01000258">
    <property type="protein sequence ID" value="MBB0230309.1"/>
    <property type="molecule type" value="Genomic_DNA"/>
</dbReference>
<accession>A0A7W3T3J7</accession>
<dbReference type="InterPro" id="IPR036291">
    <property type="entry name" value="NAD(P)-bd_dom_sf"/>
</dbReference>
<dbReference type="PANTHER" id="PTHR43781:SF1">
    <property type="entry name" value="SACCHAROPINE DEHYDROGENASE"/>
    <property type="match status" value="1"/>
</dbReference>